<dbReference type="Proteomes" id="UP000188729">
    <property type="component" value="Unassembled WGS sequence"/>
</dbReference>
<feature type="chain" id="PRO_5012211707" description="DUF4136 domain-containing protein" evidence="1">
    <location>
        <begin position="29"/>
        <end position="205"/>
    </location>
</feature>
<evidence type="ECO:0000256" key="1">
    <source>
        <dbReference type="SAM" id="SignalP"/>
    </source>
</evidence>
<keyword evidence="1" id="KW-0732">Signal</keyword>
<name>A0A1V2EZ51_9SPHN</name>
<protein>
    <recommendedName>
        <fullName evidence="4">DUF4136 domain-containing protein</fullName>
    </recommendedName>
</protein>
<feature type="signal peptide" evidence="1">
    <location>
        <begin position="1"/>
        <end position="28"/>
    </location>
</feature>
<dbReference type="OrthoDB" id="7172943at2"/>
<evidence type="ECO:0000313" key="3">
    <source>
        <dbReference type="Proteomes" id="UP000188729"/>
    </source>
</evidence>
<dbReference type="PROSITE" id="PS51257">
    <property type="entry name" value="PROKAR_LIPOPROTEIN"/>
    <property type="match status" value="1"/>
</dbReference>
<gene>
    <name evidence="2" type="ORF">SPHI_01880</name>
</gene>
<dbReference type="STRING" id="1915074.SPHI_01880"/>
<organism evidence="2 3">
    <name type="scientific">Sphingomonas jeddahensis</name>
    <dbReference type="NCBI Taxonomy" id="1915074"/>
    <lineage>
        <taxon>Bacteria</taxon>
        <taxon>Pseudomonadati</taxon>
        <taxon>Pseudomonadota</taxon>
        <taxon>Alphaproteobacteria</taxon>
        <taxon>Sphingomonadales</taxon>
        <taxon>Sphingomonadaceae</taxon>
        <taxon>Sphingomonas</taxon>
    </lineage>
</organism>
<dbReference type="RefSeq" id="WP_076743011.1">
    <property type="nucleotide sequence ID" value="NZ_MPSB01000001.1"/>
</dbReference>
<evidence type="ECO:0000313" key="2">
    <source>
        <dbReference type="EMBL" id="ONF97558.1"/>
    </source>
</evidence>
<sequence length="205" mass="22758">MRIFRPGRSLWLAAAASGALLVAGCATQTPYRPATGSGFNRTGFSEQQVEANRFLVTFAGNTVTDRDTVERYLLYRAAELTLQNGFDYFVTVDRQTDRQARTYSTPGAGFGGGFGPGWGYGGWGGYWGPSWRYYGRPWGGWGGWGPWGGGFNDFDVRTVDRYEATAEILMRKGTPDRGETRAFNARDVVQRLGPTIILPGQERRR</sequence>
<dbReference type="AlphaFoldDB" id="A0A1V2EZ51"/>
<dbReference type="NCBIfam" id="NF047637">
    <property type="entry name" value="lipo_CC0125"/>
    <property type="match status" value="1"/>
</dbReference>
<dbReference type="EMBL" id="MPSB01000001">
    <property type="protein sequence ID" value="ONF97558.1"/>
    <property type="molecule type" value="Genomic_DNA"/>
</dbReference>
<reference evidence="2 3" key="1">
    <citation type="submission" date="2016-11" db="EMBL/GenBank/DDBJ databases">
        <title>Genome sequence of Sphingomonas jeddahensis G39.</title>
        <authorList>
            <person name="Poehlein A."/>
            <person name="Wuebbeler J.H."/>
            <person name="Steinbuechel A."/>
            <person name="Daniel R."/>
        </authorList>
    </citation>
    <scope>NUCLEOTIDE SEQUENCE [LARGE SCALE GENOMIC DNA]</scope>
    <source>
        <strain evidence="2 3">G39</strain>
    </source>
</reference>
<evidence type="ECO:0008006" key="4">
    <source>
        <dbReference type="Google" id="ProtNLM"/>
    </source>
</evidence>
<keyword evidence="3" id="KW-1185">Reference proteome</keyword>
<accession>A0A1V2EZ51</accession>
<comment type="caution">
    <text evidence="2">The sequence shown here is derived from an EMBL/GenBank/DDBJ whole genome shotgun (WGS) entry which is preliminary data.</text>
</comment>
<proteinExistence type="predicted"/>